<keyword evidence="1" id="KW-0808">Transferase</keyword>
<evidence type="ECO:0000313" key="1">
    <source>
        <dbReference type="EMBL" id="GFR59585.1"/>
    </source>
</evidence>
<dbReference type="PANTHER" id="PTHR47027:SF30">
    <property type="entry name" value="THAP-TYPE DOMAIN-CONTAINING PROTEIN"/>
    <property type="match status" value="1"/>
</dbReference>
<dbReference type="GO" id="GO:0003964">
    <property type="term" value="F:RNA-directed DNA polymerase activity"/>
    <property type="evidence" value="ECO:0007669"/>
    <property type="project" value="UniProtKB-KW"/>
</dbReference>
<reference evidence="1 2" key="1">
    <citation type="journal article" date="2021" name="Elife">
        <title>Chloroplast acquisition without the gene transfer in kleptoplastic sea slugs, Plakobranchus ocellatus.</title>
        <authorList>
            <person name="Maeda T."/>
            <person name="Takahashi S."/>
            <person name="Yoshida T."/>
            <person name="Shimamura S."/>
            <person name="Takaki Y."/>
            <person name="Nagai Y."/>
            <person name="Toyoda A."/>
            <person name="Suzuki Y."/>
            <person name="Arimoto A."/>
            <person name="Ishii H."/>
            <person name="Satoh N."/>
            <person name="Nishiyama T."/>
            <person name="Hasebe M."/>
            <person name="Maruyama T."/>
            <person name="Minagawa J."/>
            <person name="Obokata J."/>
            <person name="Shigenobu S."/>
        </authorList>
    </citation>
    <scope>NUCLEOTIDE SEQUENCE [LARGE SCALE GENOMIC DNA]</scope>
</reference>
<keyword evidence="1" id="KW-0695">RNA-directed DNA polymerase</keyword>
<sequence>MPSAECSTDHRLVCCKLNLKYKPKPKRKVVGSNSWLQRDWFDENNQEVQDLLAQKRAAHQAHLAQLQEKCREQNKGLYITFVDLTNAFDTVSRTGLWRILEPLGCPPKFLQMGWSDLATDRSAWRCQIQEATTKFEEERITAANNKRLRRNNPAQTPTPRPCRHCSRICRAPIGLISHERACRQRHGQPP</sequence>
<gene>
    <name evidence="1" type="ORF">ElyMa_001798600</name>
</gene>
<organism evidence="1 2">
    <name type="scientific">Elysia marginata</name>
    <dbReference type="NCBI Taxonomy" id="1093978"/>
    <lineage>
        <taxon>Eukaryota</taxon>
        <taxon>Metazoa</taxon>
        <taxon>Spiralia</taxon>
        <taxon>Lophotrochozoa</taxon>
        <taxon>Mollusca</taxon>
        <taxon>Gastropoda</taxon>
        <taxon>Heterobranchia</taxon>
        <taxon>Euthyneura</taxon>
        <taxon>Panpulmonata</taxon>
        <taxon>Sacoglossa</taxon>
        <taxon>Placobranchoidea</taxon>
        <taxon>Plakobranchidae</taxon>
        <taxon>Elysia</taxon>
    </lineage>
</organism>
<dbReference type="EMBL" id="BMAT01003644">
    <property type="protein sequence ID" value="GFR59585.1"/>
    <property type="molecule type" value="Genomic_DNA"/>
</dbReference>
<keyword evidence="2" id="KW-1185">Reference proteome</keyword>
<comment type="caution">
    <text evidence="1">The sequence shown here is derived from an EMBL/GenBank/DDBJ whole genome shotgun (WGS) entry which is preliminary data.</text>
</comment>
<name>A0AAV4EFN2_9GAST</name>
<dbReference type="AlphaFoldDB" id="A0AAV4EFN2"/>
<protein>
    <submittedName>
        <fullName evidence="1">RNA-directed DNA polymerase from mobile element jockey-like protein</fullName>
    </submittedName>
</protein>
<keyword evidence="1" id="KW-0548">Nucleotidyltransferase</keyword>
<dbReference type="Proteomes" id="UP000762676">
    <property type="component" value="Unassembled WGS sequence"/>
</dbReference>
<dbReference type="PANTHER" id="PTHR47027">
    <property type="entry name" value="REVERSE TRANSCRIPTASE DOMAIN-CONTAINING PROTEIN"/>
    <property type="match status" value="1"/>
</dbReference>
<evidence type="ECO:0000313" key="2">
    <source>
        <dbReference type="Proteomes" id="UP000762676"/>
    </source>
</evidence>
<accession>A0AAV4EFN2</accession>
<proteinExistence type="predicted"/>